<comment type="caution">
    <text evidence="8">The sequence shown here is derived from an EMBL/GenBank/DDBJ whole genome shotgun (WGS) entry which is preliminary data.</text>
</comment>
<feature type="transmembrane region" description="Helical" evidence="6">
    <location>
        <begin position="59"/>
        <end position="81"/>
    </location>
</feature>
<evidence type="ECO:0000256" key="4">
    <source>
        <dbReference type="ARBA" id="ARBA00023136"/>
    </source>
</evidence>
<dbReference type="InterPro" id="IPR000412">
    <property type="entry name" value="ABC_2_transport"/>
</dbReference>
<dbReference type="RefSeq" id="WP_242710643.1">
    <property type="nucleotide sequence ID" value="NZ_JALDAX010000007.1"/>
</dbReference>
<name>A0ABS9XK97_9ACTN</name>
<gene>
    <name evidence="8" type="ORF">MQN93_20195</name>
</gene>
<evidence type="ECO:0000256" key="6">
    <source>
        <dbReference type="SAM" id="Phobius"/>
    </source>
</evidence>
<dbReference type="PANTHER" id="PTHR43229">
    <property type="entry name" value="NODULATION PROTEIN J"/>
    <property type="match status" value="1"/>
</dbReference>
<reference evidence="8" key="1">
    <citation type="submission" date="2022-03" db="EMBL/GenBank/DDBJ databases">
        <title>Streptomyces 7R015 and 7R016 isolated from Barleria lupulina in Thailand.</title>
        <authorList>
            <person name="Kanchanasin P."/>
            <person name="Phongsopitanun W."/>
            <person name="Tanasupawat S."/>
        </authorList>
    </citation>
    <scope>NUCLEOTIDE SEQUENCE</scope>
    <source>
        <strain evidence="8">7R016</strain>
    </source>
</reference>
<feature type="domain" description="ABC-2 type transporter transmembrane" evidence="7">
    <location>
        <begin position="10"/>
        <end position="212"/>
    </location>
</feature>
<dbReference type="InterPro" id="IPR013525">
    <property type="entry name" value="ABC2_TM"/>
</dbReference>
<evidence type="ECO:0000256" key="1">
    <source>
        <dbReference type="ARBA" id="ARBA00004141"/>
    </source>
</evidence>
<dbReference type="Pfam" id="PF01061">
    <property type="entry name" value="ABC2_membrane"/>
    <property type="match status" value="1"/>
</dbReference>
<proteinExistence type="predicted"/>
<dbReference type="PANTHER" id="PTHR43229:SF2">
    <property type="entry name" value="NODULATION PROTEIN J"/>
    <property type="match status" value="1"/>
</dbReference>
<comment type="subcellular location">
    <subcellularLocation>
        <location evidence="1">Membrane</location>
        <topology evidence="1">Multi-pass membrane protein</topology>
    </subcellularLocation>
</comment>
<keyword evidence="9" id="KW-1185">Reference proteome</keyword>
<feature type="transmembrane region" description="Helical" evidence="6">
    <location>
        <begin position="102"/>
        <end position="130"/>
    </location>
</feature>
<evidence type="ECO:0000256" key="2">
    <source>
        <dbReference type="ARBA" id="ARBA00022692"/>
    </source>
</evidence>
<evidence type="ECO:0000259" key="7">
    <source>
        <dbReference type="Pfam" id="PF01061"/>
    </source>
</evidence>
<evidence type="ECO:0000313" key="8">
    <source>
        <dbReference type="EMBL" id="MCI3242047.1"/>
    </source>
</evidence>
<organism evidence="8 9">
    <name type="scientific">Streptomyces spinosisporus</name>
    <dbReference type="NCBI Taxonomy" id="2927582"/>
    <lineage>
        <taxon>Bacteria</taxon>
        <taxon>Bacillati</taxon>
        <taxon>Actinomycetota</taxon>
        <taxon>Actinomycetes</taxon>
        <taxon>Kitasatosporales</taxon>
        <taxon>Streptomycetaceae</taxon>
        <taxon>Streptomyces</taxon>
    </lineage>
</organism>
<feature type="transmembrane region" description="Helical" evidence="6">
    <location>
        <begin position="136"/>
        <end position="160"/>
    </location>
</feature>
<keyword evidence="5" id="KW-0046">Antibiotic resistance</keyword>
<feature type="transmembrane region" description="Helical" evidence="6">
    <location>
        <begin position="221"/>
        <end position="241"/>
    </location>
</feature>
<keyword evidence="4 6" id="KW-0472">Membrane</keyword>
<accession>A0ABS9XK97</accession>
<dbReference type="EMBL" id="JALDAX010000007">
    <property type="protein sequence ID" value="MCI3242047.1"/>
    <property type="molecule type" value="Genomic_DNA"/>
</dbReference>
<sequence length="253" mass="26231">MPLREPTTRLSALVLHNALLMLREPGPLLSRMLLPLAFMTLLRPLYLAAQGRAAGTQQVVVGTLVTFSLLALSIAGSAILAERLGRTWDRLRGTPLHPVELLLGKAAPVLVALLAQQLLIIGFGAGVFGLGLPHPFLLLGVLLSWSGTLLGLGALIGVLVRSMGELSAAYDIGGMLLSSVGGALVPLSELPAWVADVAPVSPGYWATRGLHAALDGDTHTVVTACGTLLGTALVCGALASIRLRGRSSRLVAL</sequence>
<feature type="transmembrane region" description="Helical" evidence="6">
    <location>
        <begin position="172"/>
        <end position="194"/>
    </location>
</feature>
<keyword evidence="3 6" id="KW-1133">Transmembrane helix</keyword>
<evidence type="ECO:0000256" key="5">
    <source>
        <dbReference type="ARBA" id="ARBA00023251"/>
    </source>
</evidence>
<dbReference type="InterPro" id="IPR051784">
    <property type="entry name" value="Nod_factor_ABC_transporter"/>
</dbReference>
<keyword evidence="2 6" id="KW-0812">Transmembrane</keyword>
<feature type="transmembrane region" description="Helical" evidence="6">
    <location>
        <begin position="28"/>
        <end position="47"/>
    </location>
</feature>
<protein>
    <submittedName>
        <fullName evidence="8">ABC transporter permease</fullName>
    </submittedName>
</protein>
<dbReference type="Proteomes" id="UP001165270">
    <property type="component" value="Unassembled WGS sequence"/>
</dbReference>
<dbReference type="PIRSF" id="PIRSF006648">
    <property type="entry name" value="DrrB"/>
    <property type="match status" value="1"/>
</dbReference>
<evidence type="ECO:0000313" key="9">
    <source>
        <dbReference type="Proteomes" id="UP001165270"/>
    </source>
</evidence>
<evidence type="ECO:0000256" key="3">
    <source>
        <dbReference type="ARBA" id="ARBA00022989"/>
    </source>
</evidence>